<name>A0A7W6RKI4_9HYPH</name>
<accession>A0A7W6RKI4</accession>
<dbReference type="EMBL" id="JACIGM010000003">
    <property type="protein sequence ID" value="MBB4274135.1"/>
    <property type="molecule type" value="Genomic_DNA"/>
</dbReference>
<sequence length="252" mass="27591">MPKPIRVVVPIDSHDPQAWKYGLAYALKIGAEAEPPAQDYILLTHTKQQLKSTSLAGHVGTQAAKALLANDSIRLSNGGHLRHATLQTLRGSGRRAVIIAYFAEDKMLETLDGLDLVAGIVAIPEFPRHAENWIARWNPVVHGQPQKSAPAPLIADPVVANALTALSSWINLSHAIMNPRDKGHADETLRILRAKGHALVPDQIKSWAIRNGWKPGAADELAKLAERIEALTSKPRLSGFHDPDGKYERWKT</sequence>
<protein>
    <submittedName>
        <fullName evidence="1">Uncharacterized protein</fullName>
    </submittedName>
</protein>
<dbReference type="InterPro" id="IPR037210">
    <property type="entry name" value="YoaC-like_sf"/>
</dbReference>
<dbReference type="Proteomes" id="UP000533641">
    <property type="component" value="Unassembled WGS sequence"/>
</dbReference>
<evidence type="ECO:0000313" key="2">
    <source>
        <dbReference type="Proteomes" id="UP000533641"/>
    </source>
</evidence>
<gene>
    <name evidence="1" type="ORF">GGE12_001890</name>
</gene>
<evidence type="ECO:0000313" key="1">
    <source>
        <dbReference type="EMBL" id="MBB4274135.1"/>
    </source>
</evidence>
<proteinExistence type="predicted"/>
<comment type="caution">
    <text evidence="1">The sequence shown here is derived from an EMBL/GenBank/DDBJ whole genome shotgun (WGS) entry which is preliminary data.</text>
</comment>
<organism evidence="1 2">
    <name type="scientific">Rhizobium mongolense</name>
    <dbReference type="NCBI Taxonomy" id="57676"/>
    <lineage>
        <taxon>Bacteria</taxon>
        <taxon>Pseudomonadati</taxon>
        <taxon>Pseudomonadota</taxon>
        <taxon>Alphaproteobacteria</taxon>
        <taxon>Hyphomicrobiales</taxon>
        <taxon>Rhizobiaceae</taxon>
        <taxon>Rhizobium/Agrobacterium group</taxon>
        <taxon>Rhizobium</taxon>
    </lineage>
</organism>
<dbReference type="AlphaFoldDB" id="A0A7W6RKI4"/>
<dbReference type="Gene3D" id="1.20.1290.30">
    <property type="match status" value="1"/>
</dbReference>
<dbReference type="RefSeq" id="WP_183924615.1">
    <property type="nucleotide sequence ID" value="NZ_JACIGM010000003.1"/>
</dbReference>
<reference evidence="1 2" key="1">
    <citation type="submission" date="2020-08" db="EMBL/GenBank/DDBJ databases">
        <title>Genomic Encyclopedia of Type Strains, Phase IV (KMG-V): Genome sequencing to study the core and pangenomes of soil and plant-associated prokaryotes.</title>
        <authorList>
            <person name="Whitman W."/>
        </authorList>
    </citation>
    <scope>NUCLEOTIDE SEQUENCE [LARGE SCALE GENOMIC DNA]</scope>
    <source>
        <strain evidence="1 2">SEMIA 402</strain>
    </source>
</reference>